<protein>
    <submittedName>
        <fullName evidence="2 3">Uncharacterized protein</fullName>
    </submittedName>
</protein>
<dbReference type="OMA" id="IWCHICN"/>
<feature type="compositionally biased region" description="Basic and acidic residues" evidence="1">
    <location>
        <begin position="347"/>
        <end position="368"/>
    </location>
</feature>
<dbReference type="VEuPathDB" id="VectorBase:CPIJ017180"/>
<feature type="region of interest" description="Disordered" evidence="1">
    <location>
        <begin position="289"/>
        <end position="456"/>
    </location>
</feature>
<dbReference type="FunCoup" id="B0XCU3">
    <property type="interactions" value="179"/>
</dbReference>
<feature type="compositionally biased region" description="Low complexity" evidence="1">
    <location>
        <begin position="1215"/>
        <end position="1226"/>
    </location>
</feature>
<feature type="region of interest" description="Disordered" evidence="1">
    <location>
        <begin position="1061"/>
        <end position="1084"/>
    </location>
</feature>
<feature type="compositionally biased region" description="Acidic residues" evidence="1">
    <location>
        <begin position="978"/>
        <end position="998"/>
    </location>
</feature>
<proteinExistence type="predicted"/>
<reference evidence="2" key="1">
    <citation type="submission" date="2007-03" db="EMBL/GenBank/DDBJ databases">
        <title>Annotation of Culex pipiens quinquefasciatus.</title>
        <authorList>
            <consortium name="The Broad Institute Genome Sequencing Platform"/>
            <person name="Atkinson P.W."/>
            <person name="Hemingway J."/>
            <person name="Christensen B.M."/>
            <person name="Higgs S."/>
            <person name="Kodira C."/>
            <person name="Hannick L."/>
            <person name="Megy K."/>
            <person name="O'Leary S."/>
            <person name="Pearson M."/>
            <person name="Haas B.J."/>
            <person name="Mauceli E."/>
            <person name="Wortman J.R."/>
            <person name="Lee N.H."/>
            <person name="Guigo R."/>
            <person name="Stanke M."/>
            <person name="Alvarado L."/>
            <person name="Amedeo P."/>
            <person name="Antoine C.H."/>
            <person name="Arensburger P."/>
            <person name="Bidwell S.L."/>
            <person name="Crawford M."/>
            <person name="Camaro F."/>
            <person name="Devon K."/>
            <person name="Engels R."/>
            <person name="Hammond M."/>
            <person name="Howarth C."/>
            <person name="Koehrsen M."/>
            <person name="Lawson D."/>
            <person name="Montgomery P."/>
            <person name="Nene V."/>
            <person name="Nusbaum C."/>
            <person name="Puiu D."/>
            <person name="Romero-Severson J."/>
            <person name="Severson D.W."/>
            <person name="Shumway M."/>
            <person name="Sisk P."/>
            <person name="Stolte C."/>
            <person name="Zeng Q."/>
            <person name="Eisenstadt E."/>
            <person name="Fraser-Liggett C."/>
            <person name="Strausberg R."/>
            <person name="Galagan J."/>
            <person name="Birren B."/>
            <person name="Collins F.H."/>
        </authorList>
    </citation>
    <scope>NUCLEOTIDE SEQUENCE [LARGE SCALE GENOMIC DNA]</scope>
    <source>
        <strain evidence="2">JHB</strain>
    </source>
</reference>
<feature type="compositionally biased region" description="Gly residues" evidence="1">
    <location>
        <begin position="1243"/>
        <end position="1257"/>
    </location>
</feature>
<feature type="region of interest" description="Disordered" evidence="1">
    <location>
        <begin position="1215"/>
        <end position="1257"/>
    </location>
</feature>
<feature type="compositionally biased region" description="Basic and acidic residues" evidence="1">
    <location>
        <begin position="968"/>
        <end position="977"/>
    </location>
</feature>
<feature type="compositionally biased region" description="Basic residues" evidence="1">
    <location>
        <begin position="400"/>
        <end position="424"/>
    </location>
</feature>
<feature type="region of interest" description="Disordered" evidence="1">
    <location>
        <begin position="582"/>
        <end position="677"/>
    </location>
</feature>
<dbReference type="Proteomes" id="UP000002320">
    <property type="component" value="Unassembled WGS sequence"/>
</dbReference>
<organism>
    <name type="scientific">Culex quinquefasciatus</name>
    <name type="common">Southern house mosquito</name>
    <name type="synonym">Culex pungens</name>
    <dbReference type="NCBI Taxonomy" id="7176"/>
    <lineage>
        <taxon>Eukaryota</taxon>
        <taxon>Metazoa</taxon>
        <taxon>Ecdysozoa</taxon>
        <taxon>Arthropoda</taxon>
        <taxon>Hexapoda</taxon>
        <taxon>Insecta</taxon>
        <taxon>Pterygota</taxon>
        <taxon>Neoptera</taxon>
        <taxon>Endopterygota</taxon>
        <taxon>Diptera</taxon>
        <taxon>Nematocera</taxon>
        <taxon>Culicoidea</taxon>
        <taxon>Culicidae</taxon>
        <taxon>Culicinae</taxon>
        <taxon>Culicini</taxon>
        <taxon>Culex</taxon>
        <taxon>Culex</taxon>
    </lineage>
</organism>
<reference evidence="3" key="2">
    <citation type="submission" date="2021-02" db="UniProtKB">
        <authorList>
            <consortium name="EnsemblMetazoa"/>
        </authorList>
    </citation>
    <scope>IDENTIFICATION</scope>
    <source>
        <strain evidence="3">JHB</strain>
    </source>
</reference>
<feature type="compositionally biased region" description="Basic residues" evidence="1">
    <location>
        <begin position="623"/>
        <end position="642"/>
    </location>
</feature>
<feature type="compositionally biased region" description="Polar residues" evidence="1">
    <location>
        <begin position="1144"/>
        <end position="1162"/>
    </location>
</feature>
<dbReference type="VEuPathDB" id="VectorBase:CQUJHB001455"/>
<dbReference type="EnsemblMetazoa" id="CPIJ017180-RA">
    <property type="protein sequence ID" value="CPIJ017180-PA"/>
    <property type="gene ID" value="CPIJ017180"/>
</dbReference>
<feature type="compositionally biased region" description="Basic residues" evidence="1">
    <location>
        <begin position="604"/>
        <end position="613"/>
    </location>
</feature>
<gene>
    <name evidence="3" type="primary">6050951</name>
    <name evidence="2" type="ORF">CpipJ_CPIJ017180</name>
</gene>
<feature type="compositionally biased region" description="Basic and acidic residues" evidence="1">
    <location>
        <begin position="999"/>
        <end position="1008"/>
    </location>
</feature>
<dbReference type="eggNOG" id="ENOG502QW6J">
    <property type="taxonomic scope" value="Eukaryota"/>
</dbReference>
<feature type="region of interest" description="Disordered" evidence="1">
    <location>
        <begin position="873"/>
        <end position="919"/>
    </location>
</feature>
<feature type="region of interest" description="Disordered" evidence="1">
    <location>
        <begin position="968"/>
        <end position="1048"/>
    </location>
</feature>
<dbReference type="KEGG" id="cqu:CpipJ_CPIJ017180"/>
<feature type="region of interest" description="Disordered" evidence="1">
    <location>
        <begin position="1130"/>
        <end position="1178"/>
    </location>
</feature>
<evidence type="ECO:0000256" key="1">
    <source>
        <dbReference type="SAM" id="MobiDB-lite"/>
    </source>
</evidence>
<keyword evidence="4" id="KW-1185">Reference proteome</keyword>
<dbReference type="EMBL" id="DS232719">
    <property type="protein sequence ID" value="EDS45110.1"/>
    <property type="molecule type" value="Genomic_DNA"/>
</dbReference>
<feature type="compositionally biased region" description="Low complexity" evidence="1">
    <location>
        <begin position="324"/>
        <end position="340"/>
    </location>
</feature>
<evidence type="ECO:0000313" key="4">
    <source>
        <dbReference type="Proteomes" id="UP000002320"/>
    </source>
</evidence>
<dbReference type="InParanoid" id="B0XCU3"/>
<dbReference type="HOGENOM" id="CLU_260796_0_0_1"/>
<dbReference type="STRING" id="7176.B0XCU3"/>
<evidence type="ECO:0000313" key="3">
    <source>
        <dbReference type="EnsemblMetazoa" id="CPIJ017180-PA"/>
    </source>
</evidence>
<accession>B0XCU3</accession>
<feature type="compositionally biased region" description="Polar residues" evidence="1">
    <location>
        <begin position="1009"/>
        <end position="1024"/>
    </location>
</feature>
<feature type="compositionally biased region" description="Basic and acidic residues" evidence="1">
    <location>
        <begin position="425"/>
        <end position="448"/>
    </location>
</feature>
<feature type="compositionally biased region" description="Basic and acidic residues" evidence="1">
    <location>
        <begin position="645"/>
        <end position="668"/>
    </location>
</feature>
<evidence type="ECO:0000313" key="2">
    <source>
        <dbReference type="EMBL" id="EDS45110.1"/>
    </source>
</evidence>
<name>B0XCU3_CULQU</name>
<sequence length="1257" mass="142429">MGDNGELKEAGNGSLDAAQTQPEIDFENHQLGTTVKLSDGTEGRIFSRGARNKDGHLTYTCHLCMVVNLPGERVMLTHIAGRKHQNRLSHPVIDADTFRKISAPKTSKIQMHIAPGEPVPPGMENEVKPVAELQATIDRFREGPMVGLEYVMELTSPSLREPSYHCVLCDKKGDPRTIIVHITSYIHRSKFLEKHYPTAINELAQWRGQKGCKDVIARVIQTVCEAIEDHHGRMTPNVHEVSDYNRNKTKYLQEVLFEKHFDERTGPKFVEVIDKKALQEQLLGPGEAPIVGERVVRDPSPPVVPAPIGQRKPKPARADRKSLDSISSMDSVQSISSSESKGNRPPGDNRIRPLAKTFDDRNPIRVEQARLTNRRRSPLPFRRQSPPFRRVGASPVRNTRFNRRSRSPPPRRRSRSPLRRRSPAGRHDRSPLRFNDRRSQSPSKDKQRSTLPTPKQLALQASEIAHERYKWEKYRCSLEIATAQIDKIFKEHEKNPEKHPLYPEEWKMFWNRRYKELQNEKKDPSKHDFKPEWIQFWTKRMKELRDEEVEKKKIEIRTKLNLPSEDSEKTDALKEQYTVKVTKKKKERSVEPIESDEDEEVRQKPARAVRRSRSPISDEERSRHSRREHRSPKPASRPRRSRSPISDEDRGTRRRDFSSRDRERDRPGSFHRGPGFGDQHDYDEWAKTYYGNNKKVFVREEFDNYNSGTLSFVAVCRLLTALEEYLGSLGPRVIDLLAKALALEKVKANSADELLLNEDNSMFLETVKEKLKGCLMAELLEPQMIAPVKKAIRNIASLLHEASKKEKPAEPVVDDPLPISGPPLTPGGVDKAAIAQKLAAALVAQGKTDFTSAELEELINVYVAMAEASKDKEKPVTTSTFLNDVAGPSKQAPPPSAGPSRRRVEEPADNTEANALEGLTDSDLQTLLQNFKDLSNEEQLHLISHLKKLEKTDPVRVEKLRRYVNLDDKPQSRRNDDFYPEDDDQYNDNDIPDFDNDDDVGRFEDNFNPRRNLNQPTQIKSLVSGSYDDEHDPSAYAKPAFVDSEEEDYSYDDVVRAASKNVVPPPQHSNSNSLQGPPPQTGRIRVADFGIDQHDSNSNFSQRNPSDPTLDAANIVANLMGTLAAKNSSDAARQSYYDNGRPSPATNPQPTTSSNPASTYQSIYAGLGPNGKPLSATNNFMTQQRPQFAPIQTANTSLNSMPFYYQQQMRAQQQMQQQTQQQQQQGSYGGYGAGQPQQQQNPSGGGQYQGYGGNNYF</sequence>
<dbReference type="OrthoDB" id="5877502at2759"/>
<dbReference type="AlphaFoldDB" id="B0XCU3"/>